<accession>A0A327QQQ5</accession>
<keyword evidence="3" id="KW-0804">Transcription</keyword>
<keyword evidence="1" id="KW-0805">Transcription regulation</keyword>
<organism evidence="5 6">
    <name type="scientific">Chitinophaga skermanii</name>
    <dbReference type="NCBI Taxonomy" id="331697"/>
    <lineage>
        <taxon>Bacteria</taxon>
        <taxon>Pseudomonadati</taxon>
        <taxon>Bacteroidota</taxon>
        <taxon>Chitinophagia</taxon>
        <taxon>Chitinophagales</taxon>
        <taxon>Chitinophagaceae</taxon>
        <taxon>Chitinophaga</taxon>
    </lineage>
</organism>
<evidence type="ECO:0000313" key="6">
    <source>
        <dbReference type="Proteomes" id="UP000249547"/>
    </source>
</evidence>
<dbReference type="InterPro" id="IPR018060">
    <property type="entry name" value="HTH_AraC"/>
</dbReference>
<dbReference type="Proteomes" id="UP000249547">
    <property type="component" value="Unassembled WGS sequence"/>
</dbReference>
<dbReference type="GO" id="GO:0043565">
    <property type="term" value="F:sequence-specific DNA binding"/>
    <property type="evidence" value="ECO:0007669"/>
    <property type="project" value="InterPro"/>
</dbReference>
<dbReference type="EMBL" id="QLLL01000003">
    <property type="protein sequence ID" value="RAJ06581.1"/>
    <property type="molecule type" value="Genomic_DNA"/>
</dbReference>
<dbReference type="SUPFAM" id="SSF46689">
    <property type="entry name" value="Homeodomain-like"/>
    <property type="match status" value="1"/>
</dbReference>
<dbReference type="AlphaFoldDB" id="A0A327QQQ5"/>
<evidence type="ECO:0000259" key="4">
    <source>
        <dbReference type="PROSITE" id="PS01124"/>
    </source>
</evidence>
<gene>
    <name evidence="5" type="ORF">LX64_01708</name>
</gene>
<dbReference type="PANTHER" id="PTHR43280:SF32">
    <property type="entry name" value="TRANSCRIPTIONAL REGULATORY PROTEIN"/>
    <property type="match status" value="1"/>
</dbReference>
<sequence length="298" mass="34277">MQKGKKTIPVYDICALNGADYLLGSVAAEPFAKYVADHPTLHWPHRHSFYHMVLFTEGKGHFTIDFERFEVKPGTIYCMAPAQVHGWEFEGNVDGYVVNFSEDFFRHYLVDADYLERFPFFNGNAQDGVLQLSVAGAKQIAQVFEQVIAEVHSKNVLGIDLIRSYLQTLFALLGREAFTVKGYHPLQHQNQVVVENFRKLVNRHYQQYKLPKDYASLLYITPNHLNALCKEALGKSAGEVIRDRVLIEAKRLLVNADESISEIAYQLNFIDNSYFTKFFKKYTGITPETFKKQFDTKK</sequence>
<proteinExistence type="predicted"/>
<comment type="caution">
    <text evidence="5">The sequence shown here is derived from an EMBL/GenBank/DDBJ whole genome shotgun (WGS) entry which is preliminary data.</text>
</comment>
<dbReference type="SUPFAM" id="SSF51215">
    <property type="entry name" value="Regulatory protein AraC"/>
    <property type="match status" value="1"/>
</dbReference>
<dbReference type="PROSITE" id="PS01124">
    <property type="entry name" value="HTH_ARAC_FAMILY_2"/>
    <property type="match status" value="1"/>
</dbReference>
<dbReference type="PRINTS" id="PR00032">
    <property type="entry name" value="HTHARAC"/>
</dbReference>
<evidence type="ECO:0000256" key="1">
    <source>
        <dbReference type="ARBA" id="ARBA00023015"/>
    </source>
</evidence>
<dbReference type="Gene3D" id="2.60.120.10">
    <property type="entry name" value="Jelly Rolls"/>
    <property type="match status" value="1"/>
</dbReference>
<name>A0A327QQQ5_9BACT</name>
<dbReference type="GO" id="GO:0003700">
    <property type="term" value="F:DNA-binding transcription factor activity"/>
    <property type="evidence" value="ECO:0007669"/>
    <property type="project" value="InterPro"/>
</dbReference>
<dbReference type="InterPro" id="IPR003313">
    <property type="entry name" value="AraC-bd"/>
</dbReference>
<feature type="domain" description="HTH araC/xylS-type" evidence="4">
    <location>
        <begin position="195"/>
        <end position="293"/>
    </location>
</feature>
<protein>
    <submittedName>
        <fullName evidence="5">AraC-like DNA-binding protein</fullName>
    </submittedName>
</protein>
<dbReference type="SMART" id="SM00342">
    <property type="entry name" value="HTH_ARAC"/>
    <property type="match status" value="1"/>
</dbReference>
<keyword evidence="2 5" id="KW-0238">DNA-binding</keyword>
<dbReference type="InterPro" id="IPR020449">
    <property type="entry name" value="Tscrpt_reg_AraC-type_HTH"/>
</dbReference>
<dbReference type="InterPro" id="IPR037923">
    <property type="entry name" value="HTH-like"/>
</dbReference>
<dbReference type="RefSeq" id="WP_111597190.1">
    <property type="nucleotide sequence ID" value="NZ_QLLL01000003.1"/>
</dbReference>
<evidence type="ECO:0000256" key="3">
    <source>
        <dbReference type="ARBA" id="ARBA00023163"/>
    </source>
</evidence>
<dbReference type="InterPro" id="IPR014710">
    <property type="entry name" value="RmlC-like_jellyroll"/>
</dbReference>
<evidence type="ECO:0000313" key="5">
    <source>
        <dbReference type="EMBL" id="RAJ06581.1"/>
    </source>
</evidence>
<dbReference type="PANTHER" id="PTHR43280">
    <property type="entry name" value="ARAC-FAMILY TRANSCRIPTIONAL REGULATOR"/>
    <property type="match status" value="1"/>
</dbReference>
<dbReference type="Gene3D" id="1.10.10.60">
    <property type="entry name" value="Homeodomain-like"/>
    <property type="match status" value="1"/>
</dbReference>
<keyword evidence="6" id="KW-1185">Reference proteome</keyword>
<reference evidence="5 6" key="1">
    <citation type="submission" date="2018-06" db="EMBL/GenBank/DDBJ databases">
        <title>Genomic Encyclopedia of Archaeal and Bacterial Type Strains, Phase II (KMG-II): from individual species to whole genera.</title>
        <authorList>
            <person name="Goeker M."/>
        </authorList>
    </citation>
    <scope>NUCLEOTIDE SEQUENCE [LARGE SCALE GENOMIC DNA]</scope>
    <source>
        <strain evidence="5 6">DSM 23857</strain>
    </source>
</reference>
<dbReference type="Pfam" id="PF02311">
    <property type="entry name" value="AraC_binding"/>
    <property type="match status" value="1"/>
</dbReference>
<dbReference type="OrthoDB" id="2585681at2"/>
<dbReference type="InterPro" id="IPR009057">
    <property type="entry name" value="Homeodomain-like_sf"/>
</dbReference>
<evidence type="ECO:0000256" key="2">
    <source>
        <dbReference type="ARBA" id="ARBA00023125"/>
    </source>
</evidence>
<dbReference type="Pfam" id="PF12833">
    <property type="entry name" value="HTH_18"/>
    <property type="match status" value="1"/>
</dbReference>